<keyword evidence="1" id="KW-0436">Ligase</keyword>
<dbReference type="OrthoDB" id="165281at2"/>
<dbReference type="Proteomes" id="UP000030017">
    <property type="component" value="Unassembled WGS sequence"/>
</dbReference>
<dbReference type="eggNOG" id="COG0095">
    <property type="taxonomic scope" value="Bacteria"/>
</dbReference>
<sequence>MHGEYKVPGGKLVVVDLADNGGHLAEVRVSGDFFLEPDSALDAINEALCGLPVDTSQAALTEAVEAALGEHVSLYGITPEGVAIAVRRALDTGANA</sequence>
<dbReference type="EMBL" id="AVPS01000005">
    <property type="protein sequence ID" value="KGM51793.1"/>
    <property type="molecule type" value="Genomic_DNA"/>
</dbReference>
<comment type="caution">
    <text evidence="1">The sequence shown here is derived from an EMBL/GenBank/DDBJ whole genome shotgun (WGS) entry which is preliminary data.</text>
</comment>
<dbReference type="RefSeq" id="WP_036193860.1">
    <property type="nucleotide sequence ID" value="NZ_AVPS01000005.1"/>
</dbReference>
<dbReference type="GO" id="GO:0016874">
    <property type="term" value="F:ligase activity"/>
    <property type="evidence" value="ECO:0007669"/>
    <property type="project" value="UniProtKB-KW"/>
</dbReference>
<dbReference type="STRING" id="1122185.N792_09100"/>
<keyword evidence="2" id="KW-1185">Reference proteome</keyword>
<accession>A0A0A0ENT4</accession>
<reference evidence="1 2" key="1">
    <citation type="submission" date="2013-08" db="EMBL/GenBank/DDBJ databases">
        <title>Genome sequencing of Lysobacter.</title>
        <authorList>
            <person name="Zhang S."/>
            <person name="Wang G."/>
        </authorList>
    </citation>
    <scope>NUCLEOTIDE SEQUENCE [LARGE SCALE GENOMIC DNA]</scope>
    <source>
        <strain evidence="1 2">Ko07</strain>
    </source>
</reference>
<evidence type="ECO:0000313" key="1">
    <source>
        <dbReference type="EMBL" id="KGM51793.1"/>
    </source>
</evidence>
<dbReference type="AlphaFoldDB" id="A0A0A0ENT4"/>
<dbReference type="Gene3D" id="3.30.390.50">
    <property type="entry name" value="CO dehydrogenase flavoprotein, C-terminal domain"/>
    <property type="match status" value="1"/>
</dbReference>
<organism evidence="1 2">
    <name type="scientific">Lysobacter concretionis Ko07 = DSM 16239</name>
    <dbReference type="NCBI Taxonomy" id="1122185"/>
    <lineage>
        <taxon>Bacteria</taxon>
        <taxon>Pseudomonadati</taxon>
        <taxon>Pseudomonadota</taxon>
        <taxon>Gammaproteobacteria</taxon>
        <taxon>Lysobacterales</taxon>
        <taxon>Lysobacteraceae</taxon>
        <taxon>Novilysobacter</taxon>
    </lineage>
</organism>
<name>A0A0A0ENT4_9GAMM</name>
<evidence type="ECO:0000313" key="2">
    <source>
        <dbReference type="Proteomes" id="UP000030017"/>
    </source>
</evidence>
<proteinExistence type="predicted"/>
<protein>
    <submittedName>
        <fullName evidence="1">Biotin--protein ligase</fullName>
    </submittedName>
</protein>
<gene>
    <name evidence="1" type="ORF">N792_09100</name>
</gene>